<dbReference type="InterPro" id="IPR050237">
    <property type="entry name" value="ATP-dep_AMP-bd_enzyme"/>
</dbReference>
<dbReference type="GO" id="GO:0016878">
    <property type="term" value="F:acid-thiol ligase activity"/>
    <property type="evidence" value="ECO:0007669"/>
    <property type="project" value="UniProtKB-ARBA"/>
</dbReference>
<reference evidence="3 4" key="1">
    <citation type="submission" date="2019-09" db="EMBL/GenBank/DDBJ databases">
        <title>Genome sequence of Rhodovastum atsumiense, a diverse member of the Acetobacteraceae family of non-sulfur purple photosynthetic bacteria.</title>
        <authorList>
            <person name="Meyer T."/>
            <person name="Kyndt J."/>
        </authorList>
    </citation>
    <scope>NUCLEOTIDE SEQUENCE [LARGE SCALE GENOMIC DNA]</scope>
    <source>
        <strain evidence="3 4">DSM 21279</strain>
    </source>
</reference>
<accession>A0A5M6ILA2</accession>
<dbReference type="RefSeq" id="WP_150044442.1">
    <property type="nucleotide sequence ID" value="NZ_OW485601.1"/>
</dbReference>
<dbReference type="Pfam" id="PF00501">
    <property type="entry name" value="AMP-binding"/>
    <property type="match status" value="1"/>
</dbReference>
<dbReference type="InterPro" id="IPR045851">
    <property type="entry name" value="AMP-bd_C_sf"/>
</dbReference>
<feature type="domain" description="AMP-dependent synthetase/ligase" evidence="1">
    <location>
        <begin position="39"/>
        <end position="425"/>
    </location>
</feature>
<sequence length="567" mass="61563">MVTRQDVQDPGARPWLRAYPAGIDWAFDEAPATLTALIDEAVRRFGPRPALDFLGRRWNYAELGSLIDRAAAGFARLGAGPGTRIGLCLPNTPFFVIAFFAALKTGATVVNYNPLYTEEELAAQAADSGTSIMVTIDVQPIFGRVVALLGHGTVKRIVACRFHRALRPMKAAVFRVAKRRVLATVPRNDDRVVGFDALVAEAPIAAPPAVAPADLAVLQYTGGTTGLPKGVMLTHANLAANVGQMLRWFPQFRPGEERVLAVLPLFHVFAMTMVMNAGLARGAELVLLPRFAPAQLLAVLRRRRPTIFPGVPTLFKALLDHGAGRRDLSDVRLCLSGGAPLPLEIKHRFEQASGCTLVEGYGLTEASPVCFCNPVTEGNRAGTIGLPIPGVEAEIRALDDPTRRVPVGERGELVVRGLNVMQGYWQRPADTGTVLLPDGWLRTGDVGIMDADGYVTLVDRIKDLIIASGYKVYPRTVEEAIYQHPDIAAATVLGMPDSYRGESVAAFVQLRPGATLTEAGLRDFLRTKLSPIEMPRLIEIRAELPRTAVGKLSRKELREELLRRGSQ</sequence>
<evidence type="ECO:0000313" key="4">
    <source>
        <dbReference type="Proteomes" id="UP000325255"/>
    </source>
</evidence>
<dbReference type="PROSITE" id="PS00455">
    <property type="entry name" value="AMP_BINDING"/>
    <property type="match status" value="1"/>
</dbReference>
<dbReference type="OrthoDB" id="9803968at2"/>
<feature type="domain" description="AMP-binding enzyme C-terminal" evidence="2">
    <location>
        <begin position="477"/>
        <end position="551"/>
    </location>
</feature>
<dbReference type="InterPro" id="IPR020845">
    <property type="entry name" value="AMP-binding_CS"/>
</dbReference>
<keyword evidence="4" id="KW-1185">Reference proteome</keyword>
<dbReference type="InterPro" id="IPR042099">
    <property type="entry name" value="ANL_N_sf"/>
</dbReference>
<dbReference type="PANTHER" id="PTHR43767">
    <property type="entry name" value="LONG-CHAIN-FATTY-ACID--COA LIGASE"/>
    <property type="match status" value="1"/>
</dbReference>
<dbReference type="PANTHER" id="PTHR43767:SF1">
    <property type="entry name" value="NONRIBOSOMAL PEPTIDE SYNTHASE PES1 (EUROFUNG)-RELATED"/>
    <property type="match status" value="1"/>
</dbReference>
<dbReference type="Pfam" id="PF13193">
    <property type="entry name" value="AMP-binding_C"/>
    <property type="match status" value="1"/>
</dbReference>
<dbReference type="CDD" id="cd05936">
    <property type="entry name" value="FC-FACS_FadD_like"/>
    <property type="match status" value="1"/>
</dbReference>
<proteinExistence type="predicted"/>
<dbReference type="InterPro" id="IPR000873">
    <property type="entry name" value="AMP-dep_synth/lig_dom"/>
</dbReference>
<dbReference type="Gene3D" id="3.30.300.30">
    <property type="match status" value="1"/>
</dbReference>
<evidence type="ECO:0000259" key="1">
    <source>
        <dbReference type="Pfam" id="PF00501"/>
    </source>
</evidence>
<organism evidence="3 4">
    <name type="scientific">Rhodovastum atsumiense</name>
    <dbReference type="NCBI Taxonomy" id="504468"/>
    <lineage>
        <taxon>Bacteria</taxon>
        <taxon>Pseudomonadati</taxon>
        <taxon>Pseudomonadota</taxon>
        <taxon>Alphaproteobacteria</taxon>
        <taxon>Acetobacterales</taxon>
        <taxon>Acetobacteraceae</taxon>
        <taxon>Rhodovastum</taxon>
    </lineage>
</organism>
<protein>
    <submittedName>
        <fullName evidence="3">Long-chain fatty acid--CoA ligase</fullName>
    </submittedName>
</protein>
<name>A0A5M6ILA2_9PROT</name>
<dbReference type="SUPFAM" id="SSF56801">
    <property type="entry name" value="Acetyl-CoA synthetase-like"/>
    <property type="match status" value="1"/>
</dbReference>
<dbReference type="EMBL" id="VWPK01000061">
    <property type="protein sequence ID" value="KAA5609050.1"/>
    <property type="molecule type" value="Genomic_DNA"/>
</dbReference>
<dbReference type="Gene3D" id="3.40.50.12780">
    <property type="entry name" value="N-terminal domain of ligase-like"/>
    <property type="match status" value="1"/>
</dbReference>
<dbReference type="AlphaFoldDB" id="A0A5M6ILA2"/>
<comment type="caution">
    <text evidence="3">The sequence shown here is derived from an EMBL/GenBank/DDBJ whole genome shotgun (WGS) entry which is preliminary data.</text>
</comment>
<evidence type="ECO:0000259" key="2">
    <source>
        <dbReference type="Pfam" id="PF13193"/>
    </source>
</evidence>
<gene>
    <name evidence="3" type="ORF">F1189_26235</name>
</gene>
<keyword evidence="3" id="KW-0436">Ligase</keyword>
<dbReference type="InterPro" id="IPR025110">
    <property type="entry name" value="AMP-bd_C"/>
</dbReference>
<evidence type="ECO:0000313" key="3">
    <source>
        <dbReference type="EMBL" id="KAA5609050.1"/>
    </source>
</evidence>
<dbReference type="Proteomes" id="UP000325255">
    <property type="component" value="Unassembled WGS sequence"/>
</dbReference>